<keyword evidence="5" id="KW-1185">Reference proteome</keyword>
<comment type="caution">
    <text evidence="4">The sequence shown here is derived from an EMBL/GenBank/DDBJ whole genome shotgun (WGS) entry which is preliminary data.</text>
</comment>
<evidence type="ECO:0000256" key="2">
    <source>
        <dbReference type="ARBA" id="ARBA00023242"/>
    </source>
</evidence>
<accession>A0AA36CKQ8</accession>
<sequence length="335" mass="37981">MSENSMDSVESELGTGLQSASQPLFVAPQNPVADSKACLERVRQLKRKANELIGDLNQITKIQETELLQKKKRRSAVYLDGYKRRLDTFQSLNWKFVPELPARELAEKGWQMKGIQYRKVDPYFSGPESVECPSCSRFVSVVLPNIVEVPITVYNACISHVREKLTTAHENTCLFRSPPVDYFPELRNSPKNLKKFYQMSLDALRRVDFGEAAGHFDELDPFIRAIFGELRPNELLPAAYALLHWRPKSGTLTRLECELCARDLTPKILPDFSHPSSQHYACCPLLDKGEDGDTPVWKEMAQLCVKPAEGKVIADLYRVETKMSKSLSNSSLNNI</sequence>
<name>A0AA36CKQ8_9BILA</name>
<evidence type="ECO:0000313" key="5">
    <source>
        <dbReference type="Proteomes" id="UP001177023"/>
    </source>
</evidence>
<dbReference type="AlphaFoldDB" id="A0AA36CKQ8"/>
<dbReference type="GO" id="GO:0008270">
    <property type="term" value="F:zinc ion binding"/>
    <property type="evidence" value="ECO:0007669"/>
    <property type="project" value="InterPro"/>
</dbReference>
<feature type="non-terminal residue" evidence="4">
    <location>
        <position position="335"/>
    </location>
</feature>
<dbReference type="EMBL" id="CATQJA010002491">
    <property type="protein sequence ID" value="CAJ0570860.1"/>
    <property type="molecule type" value="Genomic_DNA"/>
</dbReference>
<evidence type="ECO:0000259" key="3">
    <source>
        <dbReference type="Pfam" id="PF07967"/>
    </source>
</evidence>
<reference evidence="4" key="1">
    <citation type="submission" date="2023-06" db="EMBL/GenBank/DDBJ databases">
        <authorList>
            <person name="Delattre M."/>
        </authorList>
    </citation>
    <scope>NUCLEOTIDE SEQUENCE</scope>
    <source>
        <strain evidence="4">AF72</strain>
    </source>
</reference>
<dbReference type="GO" id="GO:0005634">
    <property type="term" value="C:nucleus"/>
    <property type="evidence" value="ECO:0007669"/>
    <property type="project" value="UniProtKB-SubCell"/>
</dbReference>
<dbReference type="InterPro" id="IPR012935">
    <property type="entry name" value="NuBaID_N"/>
</dbReference>
<evidence type="ECO:0000256" key="1">
    <source>
        <dbReference type="ARBA" id="ARBA00004123"/>
    </source>
</evidence>
<evidence type="ECO:0000313" key="4">
    <source>
        <dbReference type="EMBL" id="CAJ0570860.1"/>
    </source>
</evidence>
<dbReference type="Pfam" id="PF07967">
    <property type="entry name" value="zf-C3HC"/>
    <property type="match status" value="1"/>
</dbReference>
<dbReference type="Proteomes" id="UP001177023">
    <property type="component" value="Unassembled WGS sequence"/>
</dbReference>
<comment type="subcellular location">
    <subcellularLocation>
        <location evidence="1">Nucleus</location>
    </subcellularLocation>
</comment>
<gene>
    <name evidence="4" type="ORF">MSPICULIGERA_LOCUS9293</name>
</gene>
<proteinExistence type="predicted"/>
<feature type="domain" description="C3HC-type" evidence="3">
    <location>
        <begin position="82"/>
        <end position="181"/>
    </location>
</feature>
<organism evidence="4 5">
    <name type="scientific">Mesorhabditis spiculigera</name>
    <dbReference type="NCBI Taxonomy" id="96644"/>
    <lineage>
        <taxon>Eukaryota</taxon>
        <taxon>Metazoa</taxon>
        <taxon>Ecdysozoa</taxon>
        <taxon>Nematoda</taxon>
        <taxon>Chromadorea</taxon>
        <taxon>Rhabditida</taxon>
        <taxon>Rhabditina</taxon>
        <taxon>Rhabditomorpha</taxon>
        <taxon>Rhabditoidea</taxon>
        <taxon>Rhabditidae</taxon>
        <taxon>Mesorhabditinae</taxon>
        <taxon>Mesorhabditis</taxon>
    </lineage>
</organism>
<protein>
    <recommendedName>
        <fullName evidence="3">C3HC-type domain-containing protein</fullName>
    </recommendedName>
</protein>
<keyword evidence="2" id="KW-0539">Nucleus</keyword>